<feature type="transmembrane region" description="Helical" evidence="5">
    <location>
        <begin position="80"/>
        <end position="99"/>
    </location>
</feature>
<dbReference type="Pfam" id="PF04932">
    <property type="entry name" value="Wzy_C"/>
    <property type="match status" value="1"/>
</dbReference>
<evidence type="ECO:0000256" key="4">
    <source>
        <dbReference type="ARBA" id="ARBA00023136"/>
    </source>
</evidence>
<evidence type="ECO:0000256" key="1">
    <source>
        <dbReference type="ARBA" id="ARBA00004141"/>
    </source>
</evidence>
<feature type="transmembrane region" description="Helical" evidence="5">
    <location>
        <begin position="139"/>
        <end position="162"/>
    </location>
</feature>
<dbReference type="AlphaFoldDB" id="A0A6I4M3G7"/>
<accession>A0A6I4M3G7</accession>
<feature type="domain" description="O-antigen ligase-related" evidence="6">
    <location>
        <begin position="211"/>
        <end position="349"/>
    </location>
</feature>
<feature type="transmembrane region" description="Helical" evidence="5">
    <location>
        <begin position="182"/>
        <end position="200"/>
    </location>
</feature>
<evidence type="ECO:0000256" key="3">
    <source>
        <dbReference type="ARBA" id="ARBA00022989"/>
    </source>
</evidence>
<keyword evidence="3 5" id="KW-1133">Transmembrane helix</keyword>
<keyword evidence="8" id="KW-1185">Reference proteome</keyword>
<keyword evidence="4 5" id="KW-0472">Membrane</keyword>
<comment type="caution">
    <text evidence="7">The sequence shown here is derived from an EMBL/GenBank/DDBJ whole genome shotgun (WGS) entry which is preliminary data.</text>
</comment>
<evidence type="ECO:0000313" key="7">
    <source>
        <dbReference type="EMBL" id="MVZ98450.1"/>
    </source>
</evidence>
<evidence type="ECO:0000259" key="6">
    <source>
        <dbReference type="Pfam" id="PF04932"/>
    </source>
</evidence>
<feature type="transmembrane region" description="Helical" evidence="5">
    <location>
        <begin position="340"/>
        <end position="360"/>
    </location>
</feature>
<comment type="subcellular location">
    <subcellularLocation>
        <location evidence="1">Membrane</location>
        <topology evidence="1">Multi-pass membrane protein</topology>
    </subcellularLocation>
</comment>
<feature type="transmembrane region" description="Helical" evidence="5">
    <location>
        <begin position="12"/>
        <end position="32"/>
    </location>
</feature>
<proteinExistence type="predicted"/>
<feature type="transmembrane region" description="Helical" evidence="5">
    <location>
        <begin position="253"/>
        <end position="272"/>
    </location>
</feature>
<evidence type="ECO:0000256" key="5">
    <source>
        <dbReference type="SAM" id="Phobius"/>
    </source>
</evidence>
<evidence type="ECO:0000313" key="8">
    <source>
        <dbReference type="Proteomes" id="UP000471147"/>
    </source>
</evidence>
<dbReference type="InterPro" id="IPR051533">
    <property type="entry name" value="WaaL-like"/>
</dbReference>
<protein>
    <submittedName>
        <fullName evidence="7">O-antigen ligase family protein</fullName>
    </submittedName>
</protein>
<gene>
    <name evidence="7" type="ORF">EUU23_12175</name>
</gene>
<dbReference type="InterPro" id="IPR007016">
    <property type="entry name" value="O-antigen_ligase-rel_domated"/>
</dbReference>
<feature type="transmembrane region" description="Helical" evidence="5">
    <location>
        <begin position="44"/>
        <end position="64"/>
    </location>
</feature>
<name>A0A6I4M3G7_9SPHN</name>
<feature type="transmembrane region" description="Helical" evidence="5">
    <location>
        <begin position="227"/>
        <end position="246"/>
    </location>
</feature>
<dbReference type="GO" id="GO:0016874">
    <property type="term" value="F:ligase activity"/>
    <property type="evidence" value="ECO:0007669"/>
    <property type="project" value="UniProtKB-KW"/>
</dbReference>
<dbReference type="PANTHER" id="PTHR37422:SF13">
    <property type="entry name" value="LIPOPOLYSACCHARIDE BIOSYNTHESIS PROTEIN PA4999-RELATED"/>
    <property type="match status" value="1"/>
</dbReference>
<feature type="transmembrane region" description="Helical" evidence="5">
    <location>
        <begin position="396"/>
        <end position="413"/>
    </location>
</feature>
<feature type="transmembrane region" description="Helical" evidence="5">
    <location>
        <begin position="205"/>
        <end position="221"/>
    </location>
</feature>
<dbReference type="RefSeq" id="WP_160354353.1">
    <property type="nucleotide sequence ID" value="NZ_SDWJ01000002.1"/>
</dbReference>
<dbReference type="EMBL" id="SDWJ01000002">
    <property type="protein sequence ID" value="MVZ98450.1"/>
    <property type="molecule type" value="Genomic_DNA"/>
</dbReference>
<evidence type="ECO:0000256" key="2">
    <source>
        <dbReference type="ARBA" id="ARBA00022692"/>
    </source>
</evidence>
<organism evidence="7 8">
    <name type="scientific">Sphingorhabdus profundilacus</name>
    <dbReference type="NCBI Taxonomy" id="2509718"/>
    <lineage>
        <taxon>Bacteria</taxon>
        <taxon>Pseudomonadati</taxon>
        <taxon>Pseudomonadota</taxon>
        <taxon>Alphaproteobacteria</taxon>
        <taxon>Sphingomonadales</taxon>
        <taxon>Sphingomonadaceae</taxon>
        <taxon>Sphingorhabdus</taxon>
    </lineage>
</organism>
<feature type="transmembrane region" description="Helical" evidence="5">
    <location>
        <begin position="372"/>
        <end position="390"/>
    </location>
</feature>
<dbReference type="GO" id="GO:0016020">
    <property type="term" value="C:membrane"/>
    <property type="evidence" value="ECO:0007669"/>
    <property type="project" value="UniProtKB-SubCell"/>
</dbReference>
<dbReference type="OrthoDB" id="7593034at2"/>
<keyword evidence="7" id="KW-0436">Ligase</keyword>
<sequence>MDARSVIKKFDTWQLAICIMAALPAIFVLVTWDNDGLQSPRAFAVRYLSLPVTFCQLSVILWAVRTKFEVGSAFRKLGRLPRMLVTIWAIFAFISVVLAREQILASAFATLQYALHGIFLAAVVHLARSSSAAVDRRAWSISVLVIGGLVYAGLIILFALLIPDKATFPWSLRLPSGTNIRQLGYFVAIASVAPLSLILLGRTKTALFCLTFAALVTFIAWSGSRGALIGLLLGTVVGAAVMGNALSKLRVGLAVLSFFAGVAASIIVPNPAPEFGLIRMVSSLEQDDIGSGRSIVWKSTVTEISKSLWIGHGSGTFNKNMHEIYGFDFNHPHQFILQYFYDWGIFGGTAAGFLLLILFLACVKVGRQHNDAAAYASISTLCTIASVSMIDGALFYPLSIFLTGLAIACGFVNDSTQLERGPRTSC</sequence>
<reference evidence="7 8" key="1">
    <citation type="submission" date="2019-01" db="EMBL/GenBank/DDBJ databases">
        <title>Sphingorhabdus lacus sp.nov., isolated from an oligotrophic freshwater lake.</title>
        <authorList>
            <person name="Park M."/>
        </authorList>
    </citation>
    <scope>NUCLEOTIDE SEQUENCE [LARGE SCALE GENOMIC DNA]</scope>
    <source>
        <strain evidence="7 8">IMCC26285</strain>
    </source>
</reference>
<keyword evidence="2 5" id="KW-0812">Transmembrane</keyword>
<dbReference type="PANTHER" id="PTHR37422">
    <property type="entry name" value="TEICHURONIC ACID BIOSYNTHESIS PROTEIN TUAE"/>
    <property type="match status" value="1"/>
</dbReference>
<feature type="transmembrane region" description="Helical" evidence="5">
    <location>
        <begin position="105"/>
        <end position="127"/>
    </location>
</feature>
<dbReference type="Proteomes" id="UP000471147">
    <property type="component" value="Unassembled WGS sequence"/>
</dbReference>